<dbReference type="AlphaFoldDB" id="A0A1I3NHV7"/>
<dbReference type="PANTHER" id="PTHR40129">
    <property type="entry name" value="KETOPANTOATE REDUCTASE N-TERMINAL DOMAIN-CONTAINING PROTEIN"/>
    <property type="match status" value="1"/>
</dbReference>
<gene>
    <name evidence="1" type="ORF">SAMN05421638_2097</name>
</gene>
<sequence>MRIAIIGAGWVGSKLADYLTKKNYHLIATTTSADKILPLQKVASEVHLLNFAQNPDFSVLDSVDMAIFSMPISRNSWFEGFQTLETQFPKTLLFSSTGIYPQEKEVFTEENTGNLRTDISAAETLVRNQYPQTNILRLGGLMGADRSLKNIYKNREPENPDKASNYIHYEDILAVVELFINTERKSETYNLVAPEHPTIAEILDPEKTKKTTEKQRIISSEKLIRDFNYQFIHPNPKNF</sequence>
<evidence type="ECO:0000313" key="1">
    <source>
        <dbReference type="EMBL" id="SFJ08767.1"/>
    </source>
</evidence>
<protein>
    <submittedName>
        <fullName evidence="1">Nucleoside-diphosphate-sugar epimerase</fullName>
    </submittedName>
</protein>
<accession>A0A1I3NHV7</accession>
<dbReference type="EMBL" id="FORQ01000004">
    <property type="protein sequence ID" value="SFJ08767.1"/>
    <property type="molecule type" value="Genomic_DNA"/>
</dbReference>
<dbReference type="PANTHER" id="PTHR40129:SF2">
    <property type="entry name" value="KETOPANTOATE REDUCTASE N-TERMINAL DOMAIN-CONTAINING PROTEIN"/>
    <property type="match status" value="1"/>
</dbReference>
<proteinExistence type="predicted"/>
<dbReference type="Gene3D" id="3.40.50.720">
    <property type="entry name" value="NAD(P)-binding Rossmann-like Domain"/>
    <property type="match status" value="1"/>
</dbReference>
<dbReference type="Proteomes" id="UP000242560">
    <property type="component" value="Unassembled WGS sequence"/>
</dbReference>
<name>A0A1I3NHV7_9FLAO</name>
<dbReference type="InterPro" id="IPR036291">
    <property type="entry name" value="NAD(P)-bd_dom_sf"/>
</dbReference>
<evidence type="ECO:0000313" key="2">
    <source>
        <dbReference type="Proteomes" id="UP000242560"/>
    </source>
</evidence>
<dbReference type="RefSeq" id="WP_089820249.1">
    <property type="nucleotide sequence ID" value="NZ_FORQ01000004.1"/>
</dbReference>
<keyword evidence="2" id="KW-1185">Reference proteome</keyword>
<reference evidence="2" key="1">
    <citation type="submission" date="2016-10" db="EMBL/GenBank/DDBJ databases">
        <authorList>
            <person name="Varghese N."/>
            <person name="Submissions S."/>
        </authorList>
    </citation>
    <scope>NUCLEOTIDE SEQUENCE [LARGE SCALE GENOMIC DNA]</scope>
    <source>
        <strain evidence="2">DSM 22251</strain>
    </source>
</reference>
<organism evidence="1 2">
    <name type="scientific">Kaistella treverensis</name>
    <dbReference type="NCBI Taxonomy" id="631455"/>
    <lineage>
        <taxon>Bacteria</taxon>
        <taxon>Pseudomonadati</taxon>
        <taxon>Bacteroidota</taxon>
        <taxon>Flavobacteriia</taxon>
        <taxon>Flavobacteriales</taxon>
        <taxon>Weeksellaceae</taxon>
        <taxon>Chryseobacterium group</taxon>
        <taxon>Kaistella</taxon>
    </lineage>
</organism>
<dbReference type="SUPFAM" id="SSF51735">
    <property type="entry name" value="NAD(P)-binding Rossmann-fold domains"/>
    <property type="match status" value="1"/>
</dbReference>